<dbReference type="RefSeq" id="WP_409120261.1">
    <property type="nucleotide sequence ID" value="NZ_JBJVNI010000001.1"/>
</dbReference>
<dbReference type="PRINTS" id="PR00359">
    <property type="entry name" value="BP450"/>
</dbReference>
<dbReference type="InterPro" id="IPR001128">
    <property type="entry name" value="Cyt_P450"/>
</dbReference>
<evidence type="ECO:0000256" key="2">
    <source>
        <dbReference type="RuleBase" id="RU000461"/>
    </source>
</evidence>
<dbReference type="Gene3D" id="1.10.630.10">
    <property type="entry name" value="Cytochrome P450"/>
    <property type="match status" value="1"/>
</dbReference>
<dbReference type="Proteomes" id="UP001631957">
    <property type="component" value="Unassembled WGS sequence"/>
</dbReference>
<reference evidence="3 4" key="1">
    <citation type="submission" date="2024-12" db="EMBL/GenBank/DDBJ databases">
        <title>Forecasting of Potato common scab and diversities of Pathogenic streptomyces spp. in china.</title>
        <authorList>
            <person name="Handique U."/>
            <person name="Wu J."/>
        </authorList>
    </citation>
    <scope>NUCLEOTIDE SEQUENCE [LARGE SCALE GENOMIC DNA]</scope>
    <source>
        <strain evidence="3 4">ZRIMU1530</strain>
    </source>
</reference>
<comment type="similarity">
    <text evidence="1 2">Belongs to the cytochrome P450 family.</text>
</comment>
<protein>
    <submittedName>
        <fullName evidence="3">Cytochrome P450</fullName>
    </submittedName>
</protein>
<dbReference type="InterPro" id="IPR036396">
    <property type="entry name" value="Cyt_P450_sf"/>
</dbReference>
<evidence type="ECO:0000313" key="4">
    <source>
        <dbReference type="Proteomes" id="UP001631957"/>
    </source>
</evidence>
<dbReference type="SUPFAM" id="SSF48264">
    <property type="entry name" value="Cytochrome P450"/>
    <property type="match status" value="1"/>
</dbReference>
<dbReference type="PROSITE" id="PS00086">
    <property type="entry name" value="CYTOCHROME_P450"/>
    <property type="match status" value="1"/>
</dbReference>
<comment type="caution">
    <text evidence="3">The sequence shown here is derived from an EMBL/GenBank/DDBJ whole genome shotgun (WGS) entry which is preliminary data.</text>
</comment>
<dbReference type="PANTHER" id="PTHR46696:SF1">
    <property type="entry name" value="CYTOCHROME P450 YJIB-RELATED"/>
    <property type="match status" value="1"/>
</dbReference>
<organism evidence="3 4">
    <name type="scientific">Streptomyces niveiscabiei</name>
    <dbReference type="NCBI Taxonomy" id="164115"/>
    <lineage>
        <taxon>Bacteria</taxon>
        <taxon>Bacillati</taxon>
        <taxon>Actinomycetota</taxon>
        <taxon>Actinomycetes</taxon>
        <taxon>Kitasatosporales</taxon>
        <taxon>Streptomycetaceae</taxon>
        <taxon>Streptomyces</taxon>
    </lineage>
</organism>
<gene>
    <name evidence="3" type="ORF">ACKI18_02320</name>
</gene>
<accession>A0ABW9HKW5</accession>
<keyword evidence="2" id="KW-0349">Heme</keyword>
<keyword evidence="2" id="KW-0503">Monooxygenase</keyword>
<dbReference type="Pfam" id="PF00067">
    <property type="entry name" value="p450"/>
    <property type="match status" value="1"/>
</dbReference>
<sequence>MTVPFDLTDPAFHRDPYPVYRALRAAGPAVPTPYGSWVVTRFAEVSALLRDPRLGADFPADPRWAARHGGPGSRAVRDGRHWMLLTEGAGHRALRRAFAPHLAPRTVADRAHRVTAQAATAVDRLDPATPVDLVADLAEPVVAASVCDLLGLPGTDGARCAAWAADISRMTDPVAGPDVRDRVETALTEFGAHIETLAAQGRVHGVSAALLRGAAHDGLSTEAVLANLVMLAMAATDTTVSQITLAVLALLRHPDQLAAATADPDLARRSVAEFTRYDGPVHIVTRRATEPLELGGATVEAGAKVMLCLAAAGRDPGRCPDPDRLDLRRQNVPTLPFGDGPHYCLGSHLGRLVTGHTLSALLRRFPSLAPARSLDSLDWRPSVVARRPETLPVLLAGGPGPRTSSTR</sequence>
<dbReference type="PANTHER" id="PTHR46696">
    <property type="entry name" value="P450, PUTATIVE (EUROFUNG)-RELATED"/>
    <property type="match status" value="1"/>
</dbReference>
<keyword evidence="2" id="KW-0560">Oxidoreductase</keyword>
<name>A0ABW9HKW5_9ACTN</name>
<dbReference type="EMBL" id="JBJVNI010000001">
    <property type="protein sequence ID" value="MFM9607538.1"/>
    <property type="molecule type" value="Genomic_DNA"/>
</dbReference>
<keyword evidence="2" id="KW-0408">Iron</keyword>
<keyword evidence="4" id="KW-1185">Reference proteome</keyword>
<evidence type="ECO:0000313" key="3">
    <source>
        <dbReference type="EMBL" id="MFM9607538.1"/>
    </source>
</evidence>
<keyword evidence="2" id="KW-0479">Metal-binding</keyword>
<dbReference type="InterPro" id="IPR017972">
    <property type="entry name" value="Cyt_P450_CS"/>
</dbReference>
<proteinExistence type="inferred from homology"/>
<evidence type="ECO:0000256" key="1">
    <source>
        <dbReference type="ARBA" id="ARBA00010617"/>
    </source>
</evidence>
<dbReference type="InterPro" id="IPR002397">
    <property type="entry name" value="Cyt_P450_B"/>
</dbReference>
<dbReference type="CDD" id="cd20625">
    <property type="entry name" value="CYP164-like"/>
    <property type="match status" value="1"/>
</dbReference>